<dbReference type="Proteomes" id="UP000053558">
    <property type="component" value="Unassembled WGS sequence"/>
</dbReference>
<reference evidence="2" key="1">
    <citation type="journal article" date="2012" name="Science">
        <title>The Paleozoic origin of enzymatic lignin decomposition reconstructed from 31 fungal genomes.</title>
        <authorList>
            <person name="Floudas D."/>
            <person name="Binder M."/>
            <person name="Riley R."/>
            <person name="Barry K."/>
            <person name="Blanchette R.A."/>
            <person name="Henrissat B."/>
            <person name="Martinez A.T."/>
            <person name="Otillar R."/>
            <person name="Spatafora J.W."/>
            <person name="Yadav J.S."/>
            <person name="Aerts A."/>
            <person name="Benoit I."/>
            <person name="Boyd A."/>
            <person name="Carlson A."/>
            <person name="Copeland A."/>
            <person name="Coutinho P.M."/>
            <person name="de Vries R.P."/>
            <person name="Ferreira P."/>
            <person name="Findley K."/>
            <person name="Foster B."/>
            <person name="Gaskell J."/>
            <person name="Glotzer D."/>
            <person name="Gorecki P."/>
            <person name="Heitman J."/>
            <person name="Hesse C."/>
            <person name="Hori C."/>
            <person name="Igarashi K."/>
            <person name="Jurgens J.A."/>
            <person name="Kallen N."/>
            <person name="Kersten P."/>
            <person name="Kohler A."/>
            <person name="Kuees U."/>
            <person name="Kumar T.K.A."/>
            <person name="Kuo A."/>
            <person name="LaButti K."/>
            <person name="Larrondo L.F."/>
            <person name="Lindquist E."/>
            <person name="Ling A."/>
            <person name="Lombard V."/>
            <person name="Lucas S."/>
            <person name="Lundell T."/>
            <person name="Martin R."/>
            <person name="McLaughlin D.J."/>
            <person name="Morgenstern I."/>
            <person name="Morin E."/>
            <person name="Murat C."/>
            <person name="Nagy L.G."/>
            <person name="Nolan M."/>
            <person name="Ohm R.A."/>
            <person name="Patyshakuliyeva A."/>
            <person name="Rokas A."/>
            <person name="Ruiz-Duenas F.J."/>
            <person name="Sabat G."/>
            <person name="Salamov A."/>
            <person name="Samejima M."/>
            <person name="Schmutz J."/>
            <person name="Slot J.C."/>
            <person name="St John F."/>
            <person name="Stenlid J."/>
            <person name="Sun H."/>
            <person name="Sun S."/>
            <person name="Syed K."/>
            <person name="Tsang A."/>
            <person name="Wiebenga A."/>
            <person name="Young D."/>
            <person name="Pisabarro A."/>
            <person name="Eastwood D.C."/>
            <person name="Martin F."/>
            <person name="Cullen D."/>
            <person name="Grigoriev I.V."/>
            <person name="Hibbett D.S."/>
        </authorList>
    </citation>
    <scope>NUCLEOTIDE SEQUENCE [LARGE SCALE GENOMIC DNA]</scope>
    <source>
        <strain evidence="2">RWD-64-598 SS2</strain>
    </source>
</reference>
<dbReference type="EMBL" id="JH711591">
    <property type="protein sequence ID" value="EIW74699.1"/>
    <property type="molecule type" value="Genomic_DNA"/>
</dbReference>
<accession>R7SI51</accession>
<evidence type="ECO:0000313" key="2">
    <source>
        <dbReference type="Proteomes" id="UP000053558"/>
    </source>
</evidence>
<sequence>MLCWVPPVYRPYSLDIGNVGSGRCNGFKVLGKNKVVLVQQHDFVVLHFPHVGVQSDGRRAN</sequence>
<protein>
    <submittedName>
        <fullName evidence="1">Uncharacterized protein</fullName>
    </submittedName>
</protein>
<gene>
    <name evidence="1" type="ORF">CONPUDRAFT_170036</name>
</gene>
<keyword evidence="2" id="KW-1185">Reference proteome</keyword>
<organism evidence="1 2">
    <name type="scientific">Coniophora puteana (strain RWD-64-598)</name>
    <name type="common">Brown rot fungus</name>
    <dbReference type="NCBI Taxonomy" id="741705"/>
    <lineage>
        <taxon>Eukaryota</taxon>
        <taxon>Fungi</taxon>
        <taxon>Dikarya</taxon>
        <taxon>Basidiomycota</taxon>
        <taxon>Agaricomycotina</taxon>
        <taxon>Agaricomycetes</taxon>
        <taxon>Agaricomycetidae</taxon>
        <taxon>Boletales</taxon>
        <taxon>Coniophorineae</taxon>
        <taxon>Coniophoraceae</taxon>
        <taxon>Coniophora</taxon>
    </lineage>
</organism>
<dbReference type="RefSeq" id="XP_007775291.1">
    <property type="nucleotide sequence ID" value="XM_007777101.1"/>
</dbReference>
<proteinExistence type="predicted"/>
<name>R7SI51_CONPW</name>
<dbReference type="AlphaFoldDB" id="R7SI51"/>
<evidence type="ECO:0000313" key="1">
    <source>
        <dbReference type="EMBL" id="EIW74699.1"/>
    </source>
</evidence>
<dbReference type="KEGG" id="cput:CONPUDRAFT_170036"/>
<dbReference type="GeneID" id="19206376"/>